<accession>A0A1B6PDX7</accession>
<keyword evidence="2" id="KW-1185">Reference proteome</keyword>
<dbReference type="Gramene" id="KXG23892">
    <property type="protein sequence ID" value="KXG23892"/>
    <property type="gene ID" value="SORBI_3008G155300"/>
</dbReference>
<proteinExistence type="predicted"/>
<sequence length="85" mass="9007">MAADLADAGRGWRGRAGRAGGVWHPVRDSVRARAAAHARRRALLPLTGQAGIGFRAGRDPDMAAANREFDQLSTMATALVDELVV</sequence>
<reference evidence="1 2" key="1">
    <citation type="journal article" date="2009" name="Nature">
        <title>The Sorghum bicolor genome and the diversification of grasses.</title>
        <authorList>
            <person name="Paterson A.H."/>
            <person name="Bowers J.E."/>
            <person name="Bruggmann R."/>
            <person name="Dubchak I."/>
            <person name="Grimwood J."/>
            <person name="Gundlach H."/>
            <person name="Haberer G."/>
            <person name="Hellsten U."/>
            <person name="Mitros T."/>
            <person name="Poliakov A."/>
            <person name="Schmutz J."/>
            <person name="Spannagl M."/>
            <person name="Tang H."/>
            <person name="Wang X."/>
            <person name="Wicker T."/>
            <person name="Bharti A.K."/>
            <person name="Chapman J."/>
            <person name="Feltus F.A."/>
            <person name="Gowik U."/>
            <person name="Grigoriev I.V."/>
            <person name="Lyons E."/>
            <person name="Maher C.A."/>
            <person name="Martis M."/>
            <person name="Narechania A."/>
            <person name="Otillar R.P."/>
            <person name="Penning B.W."/>
            <person name="Salamov A.A."/>
            <person name="Wang Y."/>
            <person name="Zhang L."/>
            <person name="Carpita N.C."/>
            <person name="Freeling M."/>
            <person name="Gingle A.R."/>
            <person name="Hash C.T."/>
            <person name="Keller B."/>
            <person name="Klein P."/>
            <person name="Kresovich S."/>
            <person name="McCann M.C."/>
            <person name="Ming R."/>
            <person name="Peterson D.G."/>
            <person name="Mehboob-ur-Rahman"/>
            <person name="Ware D."/>
            <person name="Westhoff P."/>
            <person name="Mayer K.F."/>
            <person name="Messing J."/>
            <person name="Rokhsar D.S."/>
        </authorList>
    </citation>
    <scope>NUCLEOTIDE SEQUENCE [LARGE SCALE GENOMIC DNA]</scope>
    <source>
        <strain evidence="2">cv. BTx623</strain>
    </source>
</reference>
<dbReference type="InParanoid" id="A0A1B6PDX7"/>
<dbReference type="FunCoup" id="A0A1B6PDX7">
    <property type="interactions" value="131"/>
</dbReference>
<evidence type="ECO:0000313" key="1">
    <source>
        <dbReference type="EMBL" id="KXG23892.1"/>
    </source>
</evidence>
<dbReference type="Proteomes" id="UP000000768">
    <property type="component" value="Chromosome 8"/>
</dbReference>
<name>A0A1B6PDX7_SORBI</name>
<evidence type="ECO:0000313" key="2">
    <source>
        <dbReference type="Proteomes" id="UP000000768"/>
    </source>
</evidence>
<organism evidence="1 2">
    <name type="scientific">Sorghum bicolor</name>
    <name type="common">Sorghum</name>
    <name type="synonym">Sorghum vulgare</name>
    <dbReference type="NCBI Taxonomy" id="4558"/>
    <lineage>
        <taxon>Eukaryota</taxon>
        <taxon>Viridiplantae</taxon>
        <taxon>Streptophyta</taxon>
        <taxon>Embryophyta</taxon>
        <taxon>Tracheophyta</taxon>
        <taxon>Spermatophyta</taxon>
        <taxon>Magnoliopsida</taxon>
        <taxon>Liliopsida</taxon>
        <taxon>Poales</taxon>
        <taxon>Poaceae</taxon>
        <taxon>PACMAD clade</taxon>
        <taxon>Panicoideae</taxon>
        <taxon>Andropogonodae</taxon>
        <taxon>Andropogoneae</taxon>
        <taxon>Sorghinae</taxon>
        <taxon>Sorghum</taxon>
    </lineage>
</organism>
<gene>
    <name evidence="1" type="ORF">SORBI_3008G155300</name>
</gene>
<feature type="non-terminal residue" evidence="1">
    <location>
        <position position="85"/>
    </location>
</feature>
<dbReference type="EMBL" id="CM000767">
    <property type="protein sequence ID" value="KXG23892.1"/>
    <property type="molecule type" value="Genomic_DNA"/>
</dbReference>
<dbReference type="AlphaFoldDB" id="A0A1B6PDX7"/>
<reference evidence="2" key="2">
    <citation type="journal article" date="2018" name="Plant J.">
        <title>The Sorghum bicolor reference genome: improved assembly, gene annotations, a transcriptome atlas, and signatures of genome organization.</title>
        <authorList>
            <person name="McCormick R.F."/>
            <person name="Truong S.K."/>
            <person name="Sreedasyam A."/>
            <person name="Jenkins J."/>
            <person name="Shu S."/>
            <person name="Sims D."/>
            <person name="Kennedy M."/>
            <person name="Amirebrahimi M."/>
            <person name="Weers B.D."/>
            <person name="McKinley B."/>
            <person name="Mattison A."/>
            <person name="Morishige D.T."/>
            <person name="Grimwood J."/>
            <person name="Schmutz J."/>
            <person name="Mullet J.E."/>
        </authorList>
    </citation>
    <scope>NUCLEOTIDE SEQUENCE [LARGE SCALE GENOMIC DNA]</scope>
    <source>
        <strain evidence="2">cv. BTx623</strain>
    </source>
</reference>
<protein>
    <submittedName>
        <fullName evidence="1">Uncharacterized protein</fullName>
    </submittedName>
</protein>